<dbReference type="InterPro" id="IPR005619">
    <property type="entry name" value="Uncharacterised_YajG"/>
</dbReference>
<dbReference type="RefSeq" id="WP_097355836.1">
    <property type="nucleotide sequence ID" value="NZ_CAWNJE010000005.1"/>
</dbReference>
<accession>A0A2A5T5Z3</accession>
<sequence length="190" mass="20913">MKIILLVSGLVFGLNACSTPPVYPITIAPQPTISSAPVAQNKSVMVDSRDLRIAQFVAFVDNGRENVQPIHATSNILDVLEDVLIRQLNSQGFYVNTDGIGKLRLDLLDALVKVKNSVFSHEMTTNVQIQLVAETKNNKLVKRYTGRSTIEGTMNASVEDIGVALNSLLEVVLKDIARDEQMITFLNENF</sequence>
<keyword evidence="1" id="KW-0449">Lipoprotein</keyword>
<dbReference type="AlphaFoldDB" id="A0A2A5T5Z3"/>
<proteinExistence type="predicted"/>
<protein>
    <submittedName>
        <fullName evidence="1">Putative lipoprotein YajG</fullName>
    </submittedName>
</protein>
<evidence type="ECO:0000313" key="2">
    <source>
        <dbReference type="Proteomes" id="UP000219020"/>
    </source>
</evidence>
<keyword evidence="2" id="KW-1185">Reference proteome</keyword>
<gene>
    <name evidence="1" type="ORF">BTN49_0535</name>
</gene>
<organism evidence="1 2">
    <name type="scientific">Candidatus Enterovibrio escicola</name>
    <dbReference type="NCBI Taxonomy" id="1927127"/>
    <lineage>
        <taxon>Bacteria</taxon>
        <taxon>Pseudomonadati</taxon>
        <taxon>Pseudomonadota</taxon>
        <taxon>Gammaproteobacteria</taxon>
        <taxon>Vibrionales</taxon>
        <taxon>Vibrionaceae</taxon>
        <taxon>Enterovibrio</taxon>
    </lineage>
</organism>
<dbReference type="Pfam" id="PF03923">
    <property type="entry name" value="Lipoprotein_16"/>
    <property type="match status" value="1"/>
</dbReference>
<comment type="caution">
    <text evidence="1">The sequence shown here is derived from an EMBL/GenBank/DDBJ whole genome shotgun (WGS) entry which is preliminary data.</text>
</comment>
<evidence type="ECO:0000313" key="1">
    <source>
        <dbReference type="EMBL" id="PCS23566.1"/>
    </source>
</evidence>
<dbReference type="Proteomes" id="UP000219020">
    <property type="component" value="Unassembled WGS sequence"/>
</dbReference>
<name>A0A2A5T5Z3_9GAMM</name>
<reference evidence="2" key="1">
    <citation type="submission" date="2017-04" db="EMBL/GenBank/DDBJ databases">
        <title>Genome evolution of the luminous symbionts of deep sea anglerfish.</title>
        <authorList>
            <person name="Hendry T.A."/>
        </authorList>
    </citation>
    <scope>NUCLEOTIDE SEQUENCE [LARGE SCALE GENOMIC DNA]</scope>
</reference>
<dbReference type="EMBL" id="NBYY01000009">
    <property type="protein sequence ID" value="PCS23566.1"/>
    <property type="molecule type" value="Genomic_DNA"/>
</dbReference>
<dbReference type="GeneID" id="66951001"/>